<accession>F9PAS6</accession>
<evidence type="ECO:0000313" key="4">
    <source>
        <dbReference type="Proteomes" id="UP000016985"/>
    </source>
</evidence>
<protein>
    <submittedName>
        <fullName evidence="1">Uncharacterized protein</fullName>
    </submittedName>
</protein>
<reference evidence="1 3" key="1">
    <citation type="submission" date="2011-06" db="EMBL/GenBank/DDBJ databases">
        <authorList>
            <person name="Harkins D.M."/>
            <person name="Madupu R."/>
            <person name="Durkin A.S."/>
            <person name="Torralba M."/>
            <person name="Methe B."/>
            <person name="Sutton G.G."/>
            <person name="Nelson K.E."/>
        </authorList>
    </citation>
    <scope>NUCLEOTIDE SEQUENCE [LARGE SCALE GENOMIC DNA]</scope>
    <source>
        <strain evidence="1 3">SK1060</strain>
    </source>
</reference>
<dbReference type="Proteomes" id="UP000003287">
    <property type="component" value="Unassembled WGS sequence"/>
</dbReference>
<keyword evidence="4" id="KW-1185">Reference proteome</keyword>
<reference evidence="2 4" key="2">
    <citation type="submission" date="2013-09" db="EMBL/GenBank/DDBJ databases">
        <title>Genome Sequences of seven clinical isolates and type strains of anginosus group streptococci.</title>
        <authorList>
            <person name="Maruyama F."/>
            <person name="Sakurai A."/>
            <person name="Ogura Y."/>
            <person name="Homma H."/>
            <person name="Takahashi N."/>
            <person name="Ohtsubo Y."/>
            <person name="Hoshino T."/>
            <person name="Okahashi N."/>
            <person name="Nakagawa I."/>
            <person name="Kimura S."/>
            <person name="Fujiwara T."/>
            <person name="Hayashi T."/>
            <person name="Shintani S."/>
        </authorList>
    </citation>
    <scope>NUCLEOTIDE SEQUENCE [LARGE SCALE GENOMIC DNA]</scope>
    <source>
        <strain evidence="2">CCUG 46377</strain>
        <strain evidence="4">CCUG46377</strain>
    </source>
</reference>
<sequence>MKYTHGIGYFETLFSAIEIDVLAKALKEFAIHNSVSEKSNQGEVLNEMVATLFKVMDYEAFQNVASELFQYPVERQQQAIEVVTLRPSESNYNYLKKNIQDLLVEETTII</sequence>
<proteinExistence type="predicted"/>
<evidence type="ECO:0000313" key="1">
    <source>
        <dbReference type="EMBL" id="EGV06949.1"/>
    </source>
</evidence>
<dbReference type="EMBL" id="AFUP01000009">
    <property type="protein sequence ID" value="EGV06949.1"/>
    <property type="molecule type" value="Genomic_DNA"/>
</dbReference>
<dbReference type="Proteomes" id="UP000016985">
    <property type="component" value="Unassembled WGS sequence"/>
</dbReference>
<dbReference type="EMBL" id="BASX01000002">
    <property type="protein sequence ID" value="GAD43760.1"/>
    <property type="molecule type" value="Genomic_DNA"/>
</dbReference>
<evidence type="ECO:0000313" key="2">
    <source>
        <dbReference type="EMBL" id="GAD43760.1"/>
    </source>
</evidence>
<name>F9PAS6_STRCV</name>
<organism evidence="1 3">
    <name type="scientific">Streptococcus constellatus subsp. pharyngis SK1060 = CCUG 46377</name>
    <dbReference type="NCBI Taxonomy" id="1035184"/>
    <lineage>
        <taxon>Bacteria</taxon>
        <taxon>Bacillati</taxon>
        <taxon>Bacillota</taxon>
        <taxon>Bacilli</taxon>
        <taxon>Lactobacillales</taxon>
        <taxon>Streptococcaceae</taxon>
        <taxon>Streptococcus</taxon>
        <taxon>Streptococcus anginosus group</taxon>
    </lineage>
</organism>
<evidence type="ECO:0000313" key="3">
    <source>
        <dbReference type="Proteomes" id="UP000003287"/>
    </source>
</evidence>
<gene>
    <name evidence="2" type="ORF">ANG5_0288</name>
    <name evidence="1" type="ORF">HMPREF1042_2336</name>
</gene>
<dbReference type="AlphaFoldDB" id="F9PAS6"/>
<dbReference type="RefSeq" id="WP_006269149.1">
    <property type="nucleotide sequence ID" value="NZ_BASX01000002.1"/>
</dbReference>